<evidence type="ECO:0000313" key="3">
    <source>
        <dbReference type="Proteomes" id="UP001165367"/>
    </source>
</evidence>
<protein>
    <submittedName>
        <fullName evidence="2">Uncharacterized protein</fullName>
    </submittedName>
</protein>
<gene>
    <name evidence="2" type="ORF">LZZ85_23500</name>
</gene>
<reference evidence="2" key="1">
    <citation type="submission" date="2022-01" db="EMBL/GenBank/DDBJ databases">
        <authorList>
            <person name="Jo J.-H."/>
            <person name="Im W.-T."/>
        </authorList>
    </citation>
    <scope>NUCLEOTIDE SEQUENCE</scope>
    <source>
        <strain evidence="2">NA20</strain>
    </source>
</reference>
<dbReference type="Proteomes" id="UP001165367">
    <property type="component" value="Unassembled WGS sequence"/>
</dbReference>
<keyword evidence="1" id="KW-0812">Transmembrane</keyword>
<evidence type="ECO:0000256" key="1">
    <source>
        <dbReference type="SAM" id="Phobius"/>
    </source>
</evidence>
<feature type="transmembrane region" description="Helical" evidence="1">
    <location>
        <begin position="12"/>
        <end position="30"/>
    </location>
</feature>
<name>A0ABS9KYH4_9BACT</name>
<dbReference type="RefSeq" id="WP_237875892.1">
    <property type="nucleotide sequence ID" value="NZ_JAKLTR010000019.1"/>
</dbReference>
<comment type="caution">
    <text evidence="2">The sequence shown here is derived from an EMBL/GenBank/DDBJ whole genome shotgun (WGS) entry which is preliminary data.</text>
</comment>
<dbReference type="EMBL" id="JAKLTR010000019">
    <property type="protein sequence ID" value="MCG2617282.1"/>
    <property type="molecule type" value="Genomic_DNA"/>
</dbReference>
<organism evidence="2 3">
    <name type="scientific">Terrimonas ginsenosidimutans</name>
    <dbReference type="NCBI Taxonomy" id="2908004"/>
    <lineage>
        <taxon>Bacteria</taxon>
        <taxon>Pseudomonadati</taxon>
        <taxon>Bacteroidota</taxon>
        <taxon>Chitinophagia</taxon>
        <taxon>Chitinophagales</taxon>
        <taxon>Chitinophagaceae</taxon>
        <taxon>Terrimonas</taxon>
    </lineage>
</organism>
<accession>A0ABS9KYH4</accession>
<keyword evidence="1" id="KW-1133">Transmembrane helix</keyword>
<proteinExistence type="predicted"/>
<keyword evidence="1" id="KW-0472">Membrane</keyword>
<keyword evidence="3" id="KW-1185">Reference proteome</keyword>
<evidence type="ECO:0000313" key="2">
    <source>
        <dbReference type="EMBL" id="MCG2617282.1"/>
    </source>
</evidence>
<sequence>MKRQSIKTISGVAVVGVLCGLAVLFSSFSLQRNMAGDFLKQLGINKADADIKIGNGMLDGYIDGYGVKNFNNIIRGDRAAVALDLLKYTKQYVTGPSFIKEYNNLREQKKPHMEAIKTPESMQQETVDILKKNIADLETKLKKADAATKPVLEKTLESMRKQQLQAQDPENRTIANYRKGYPAMVKSRDELHAKSMADWEAKYPSDHLHFIKMRLQQFLNETGDIDFDAQLFIKNGKKYFENREYERKSDRWKMAFRAGREVVEPARAFAQEWIKAIQKK</sequence>